<evidence type="ECO:0000313" key="1">
    <source>
        <dbReference type="EMBL" id="AYN65207.1"/>
    </source>
</evidence>
<accession>A0A454C946</accession>
<evidence type="ECO:0000313" key="2">
    <source>
        <dbReference type="Proteomes" id="UP000029712"/>
    </source>
</evidence>
<gene>
    <name evidence="1" type="ORF">KN71_000545</name>
</gene>
<name>A0A454C946_METHO</name>
<dbReference type="Proteomes" id="UP000029712">
    <property type="component" value="Chromosome"/>
</dbReference>
<reference evidence="1 2" key="2">
    <citation type="submission" date="2018-10" db="EMBL/GenBank/DDBJ databases">
        <title>Detection and isolation of Mycoplasma hominis as a predominant microorganism from pelvic cavity of patient with salpingitis and tubo-ovarian abscess.</title>
        <authorList>
            <person name="Guschin A.E."/>
            <person name="Khayrullina G.A."/>
            <person name="Rakovskaya I.V."/>
            <person name="Shelenkov A.A."/>
            <person name="Shagin D.A."/>
        </authorList>
    </citation>
    <scope>NUCLEOTIDE SEQUENCE [LARGE SCALE GENOMIC DNA]</scope>
    <source>
        <strain evidence="2">TOA</strain>
    </source>
</reference>
<sequence>MICSRLLLPLNDIDEYKLIPLVRTIEFTIYIKASKIKHDNEVLLTSISNNLSQYDIDNFQGLYCDINQAFVADNQLFDEETEYQFKFSNSNDEDNYQASYIIQKLIKKLLNFVNDEDLNYCFIIMTKIQNNIIKPFYIYCNPEDAKKELEQLFKTLDNTKYEALLLEAANTFSFELKKFNEEYLNKSSWFYNYIHNQMSLWIEKANDIIFKKLKNN</sequence>
<dbReference type="EMBL" id="CP033021">
    <property type="protein sequence ID" value="AYN65207.1"/>
    <property type="molecule type" value="Genomic_DNA"/>
</dbReference>
<dbReference type="AlphaFoldDB" id="A0A454C946"/>
<reference evidence="1 2" key="1">
    <citation type="submission" date="2014-08" db="EMBL/GenBank/DDBJ databases">
        <authorList>
            <person name="Kuleshov K."/>
            <person name="Dedkov V."/>
            <person name="Markelov M."/>
            <person name="Pimkina E."/>
        </authorList>
    </citation>
    <scope>NUCLEOTIDE SEQUENCE [LARGE SCALE GENOMIC DNA]</scope>
    <source>
        <strain evidence="2">TOA</strain>
    </source>
</reference>
<proteinExistence type="predicted"/>
<organism evidence="1 2">
    <name type="scientific">Metamycoplasma hominis</name>
    <name type="common">Mycoplasma hominis</name>
    <dbReference type="NCBI Taxonomy" id="2098"/>
    <lineage>
        <taxon>Bacteria</taxon>
        <taxon>Bacillati</taxon>
        <taxon>Mycoplasmatota</taxon>
        <taxon>Mycoplasmoidales</taxon>
        <taxon>Metamycoplasmataceae</taxon>
        <taxon>Metamycoplasma</taxon>
    </lineage>
</organism>
<dbReference type="OrthoDB" id="398692at2"/>
<protein>
    <submittedName>
        <fullName evidence="1">Uncharacterized protein</fullName>
    </submittedName>
</protein>
<dbReference type="RefSeq" id="WP_036439235.1">
    <property type="nucleotide sequence ID" value="NZ_CP033021.1"/>
</dbReference>